<reference evidence="10" key="1">
    <citation type="journal article" date="2020" name="bioRxiv">
        <title>A rank-normalized archaeal taxonomy based on genome phylogeny resolves widespread incomplete and uneven classifications.</title>
        <authorList>
            <person name="Rinke C."/>
            <person name="Chuvochina M."/>
            <person name="Mussig A.J."/>
            <person name="Chaumeil P.-A."/>
            <person name="Waite D.W."/>
            <person name="Whitman W.B."/>
            <person name="Parks D.H."/>
            <person name="Hugenholtz P."/>
        </authorList>
    </citation>
    <scope>NUCLEOTIDE SEQUENCE</scope>
    <source>
        <strain evidence="10">UBA10011</strain>
    </source>
</reference>
<dbReference type="PANTHER" id="PTHR13504">
    <property type="entry name" value="FIDO DOMAIN-CONTAINING PROTEIN DDB_G0283145"/>
    <property type="match status" value="1"/>
</dbReference>
<dbReference type="GO" id="GO:0005524">
    <property type="term" value="F:ATP binding"/>
    <property type="evidence" value="ECO:0007669"/>
    <property type="project" value="UniProtKB-KW"/>
</dbReference>
<name>A0A7J4IVB0_9ARCH</name>
<keyword evidence="6" id="KW-0067">ATP-binding</keyword>
<evidence type="ECO:0000256" key="1">
    <source>
        <dbReference type="ARBA" id="ARBA00004167"/>
    </source>
</evidence>
<dbReference type="InterPro" id="IPR040198">
    <property type="entry name" value="Fido_containing"/>
</dbReference>
<keyword evidence="4" id="KW-0547">Nucleotide-binding</keyword>
<keyword evidence="5" id="KW-0802">TPR repeat</keyword>
<dbReference type="Gene3D" id="1.10.3290.10">
    <property type="entry name" value="Fido-like domain"/>
    <property type="match status" value="1"/>
</dbReference>
<evidence type="ECO:0000313" key="10">
    <source>
        <dbReference type="EMBL" id="HIH08724.1"/>
    </source>
</evidence>
<proteinExistence type="predicted"/>
<dbReference type="EMBL" id="DUFG01000025">
    <property type="protein sequence ID" value="HIH08724.1"/>
    <property type="molecule type" value="Genomic_DNA"/>
</dbReference>
<evidence type="ECO:0000256" key="3">
    <source>
        <dbReference type="ARBA" id="ARBA00022737"/>
    </source>
</evidence>
<evidence type="ECO:0000313" key="11">
    <source>
        <dbReference type="EMBL" id="MBS3058888.1"/>
    </source>
</evidence>
<feature type="domain" description="Fido" evidence="9">
    <location>
        <begin position="165"/>
        <end position="310"/>
    </location>
</feature>
<dbReference type="AlphaFoldDB" id="A0A7J4IVB0"/>
<comment type="subcellular location">
    <subcellularLocation>
        <location evidence="1">Membrane</location>
        <topology evidence="1">Single-pass membrane protein</topology>
    </subcellularLocation>
</comment>
<comment type="caution">
    <text evidence="10">The sequence shown here is derived from an EMBL/GenBank/DDBJ whole genome shotgun (WGS) entry which is preliminary data.</text>
</comment>
<dbReference type="SUPFAM" id="SSF140931">
    <property type="entry name" value="Fic-like"/>
    <property type="match status" value="1"/>
</dbReference>
<gene>
    <name evidence="10" type="ORF">HA237_05150</name>
    <name evidence="11" type="ORF">J4224_00500</name>
</gene>
<sequence>MVSVVKRKVKGKEYYYLEFTIRVGDKVRKVYEYLGKEKPSESELKKKKKELKKKALGKYYDKTLSKFKFSFLSRKELVEAEKVKENFLSRFEKLSKKQKQEYEKNEVLHFVYTTLRTEGVDVDYSDVETAFDIIDKRKKEHTFDNKVVISSSMITGFNYLPKIRINKSDVLKLHSIVMSSFERISPGQLRDDQRIIARFNPLTLKSEEIKYRPPAPKDVENELEKFFEWFERNKDVHPLELAALVHLKIHLIHPFKDGNKRMCRLLFNKILQDASYPILNISKDTSEYFKDLIKSVESGNEKFFVEFCYKAFLKQVKYRRLK</sequence>
<evidence type="ECO:0000259" key="9">
    <source>
        <dbReference type="PROSITE" id="PS51459"/>
    </source>
</evidence>
<dbReference type="Pfam" id="PF02661">
    <property type="entry name" value="Fic"/>
    <property type="match status" value="1"/>
</dbReference>
<dbReference type="Proteomes" id="UP000683213">
    <property type="component" value="Unassembled WGS sequence"/>
</dbReference>
<evidence type="ECO:0000313" key="12">
    <source>
        <dbReference type="Proteomes" id="UP000577419"/>
    </source>
</evidence>
<evidence type="ECO:0000256" key="7">
    <source>
        <dbReference type="ARBA" id="ARBA00022989"/>
    </source>
</evidence>
<organism evidence="10 12">
    <name type="scientific">Candidatus Iainarchaeum sp</name>
    <dbReference type="NCBI Taxonomy" id="3101447"/>
    <lineage>
        <taxon>Archaea</taxon>
        <taxon>Candidatus Iainarchaeota</taxon>
        <taxon>Candidatus Iainarchaeia</taxon>
        <taxon>Candidatus Iainarchaeales</taxon>
        <taxon>Candidatus Iainarchaeaceae</taxon>
        <taxon>Candidatus Iainarchaeum</taxon>
    </lineage>
</organism>
<evidence type="ECO:0000256" key="5">
    <source>
        <dbReference type="ARBA" id="ARBA00022803"/>
    </source>
</evidence>
<dbReference type="InterPro" id="IPR036597">
    <property type="entry name" value="Fido-like_dom_sf"/>
</dbReference>
<dbReference type="GO" id="GO:0016020">
    <property type="term" value="C:membrane"/>
    <property type="evidence" value="ECO:0007669"/>
    <property type="project" value="UniProtKB-SubCell"/>
</dbReference>
<dbReference type="InterPro" id="IPR003812">
    <property type="entry name" value="Fido"/>
</dbReference>
<accession>A0A7J4IVB0</accession>
<evidence type="ECO:0000256" key="6">
    <source>
        <dbReference type="ARBA" id="ARBA00022840"/>
    </source>
</evidence>
<keyword evidence="7" id="KW-1133">Transmembrane helix</keyword>
<dbReference type="PANTHER" id="PTHR13504:SF34">
    <property type="entry name" value="PROTEIN ADENYLYLTRANSFERASE FICD"/>
    <property type="match status" value="1"/>
</dbReference>
<evidence type="ECO:0000256" key="4">
    <source>
        <dbReference type="ARBA" id="ARBA00022741"/>
    </source>
</evidence>
<dbReference type="EMBL" id="JAGVWF010000006">
    <property type="protein sequence ID" value="MBS3058888.1"/>
    <property type="molecule type" value="Genomic_DNA"/>
</dbReference>
<evidence type="ECO:0000256" key="8">
    <source>
        <dbReference type="ARBA" id="ARBA00023136"/>
    </source>
</evidence>
<dbReference type="PROSITE" id="PS51459">
    <property type="entry name" value="FIDO"/>
    <property type="match status" value="1"/>
</dbReference>
<keyword evidence="8" id="KW-0472">Membrane</keyword>
<reference evidence="11" key="3">
    <citation type="submission" date="2021-05" db="EMBL/GenBank/DDBJ databases">
        <title>Protein family content uncovers lineage relationships and bacterial pathway maintenance mechanisms in DPANN archaea.</title>
        <authorList>
            <person name="Castelle C.J."/>
            <person name="Meheust R."/>
            <person name="Jaffe A.L."/>
            <person name="Seitz K."/>
            <person name="Gong X."/>
            <person name="Baker B.J."/>
            <person name="Banfield J.F."/>
        </authorList>
    </citation>
    <scope>NUCLEOTIDE SEQUENCE</scope>
    <source>
        <strain evidence="11">RIFCSPHIGHO2_01_FULL_GW2011_AR10_43_9</strain>
    </source>
</reference>
<evidence type="ECO:0000256" key="2">
    <source>
        <dbReference type="ARBA" id="ARBA00022692"/>
    </source>
</evidence>
<dbReference type="Proteomes" id="UP000577419">
    <property type="component" value="Unassembled WGS sequence"/>
</dbReference>
<reference evidence="11" key="2">
    <citation type="submission" date="2021-03" db="EMBL/GenBank/DDBJ databases">
        <authorList>
            <person name="Jaffe A."/>
        </authorList>
    </citation>
    <scope>NUCLEOTIDE SEQUENCE</scope>
    <source>
        <strain evidence="11">RIFCSPHIGHO2_01_FULL_GW2011_AR10_43_9</strain>
    </source>
</reference>
<protein>
    <submittedName>
        <fullName evidence="10">Fic family protein</fullName>
    </submittedName>
</protein>
<keyword evidence="3" id="KW-0677">Repeat</keyword>
<keyword evidence="2" id="KW-0812">Transmembrane</keyword>